<organism evidence="2 3">
    <name type="scientific">Nocardia wallacei</name>
    <dbReference type="NCBI Taxonomy" id="480035"/>
    <lineage>
        <taxon>Bacteria</taxon>
        <taxon>Bacillati</taxon>
        <taxon>Actinomycetota</taxon>
        <taxon>Actinomycetes</taxon>
        <taxon>Mycobacteriales</taxon>
        <taxon>Nocardiaceae</taxon>
        <taxon>Nocardia</taxon>
    </lineage>
</organism>
<name>A0A7G1KF83_9NOCA</name>
<dbReference type="SUPFAM" id="SSF81606">
    <property type="entry name" value="PP2C-like"/>
    <property type="match status" value="1"/>
</dbReference>
<reference evidence="2 3" key="1">
    <citation type="submission" date="2020-08" db="EMBL/GenBank/DDBJ databases">
        <title>Genome Sequencing of Nocardia wallacei strain FMUON74 and assembly.</title>
        <authorList>
            <person name="Toyokawa M."/>
            <person name="Uesaka K."/>
        </authorList>
    </citation>
    <scope>NUCLEOTIDE SEQUENCE [LARGE SCALE GENOMIC DNA]</scope>
    <source>
        <strain evidence="2 3">FMUON74</strain>
    </source>
</reference>
<dbReference type="InterPro" id="IPR001932">
    <property type="entry name" value="PPM-type_phosphatase-like_dom"/>
</dbReference>
<dbReference type="Gene3D" id="3.60.40.10">
    <property type="entry name" value="PPM-type phosphatase domain"/>
    <property type="match status" value="1"/>
</dbReference>
<dbReference type="EMBL" id="AP023396">
    <property type="protein sequence ID" value="BCK52933.1"/>
    <property type="molecule type" value="Genomic_DNA"/>
</dbReference>
<dbReference type="Proteomes" id="UP000516173">
    <property type="component" value="Chromosome"/>
</dbReference>
<dbReference type="Pfam" id="PF13672">
    <property type="entry name" value="PP2C_2"/>
    <property type="match status" value="1"/>
</dbReference>
<dbReference type="GeneID" id="80345329"/>
<protein>
    <recommendedName>
        <fullName evidence="1">PPM-type phosphatase domain-containing protein</fullName>
    </recommendedName>
</protein>
<evidence type="ECO:0000313" key="2">
    <source>
        <dbReference type="EMBL" id="BCK52933.1"/>
    </source>
</evidence>
<dbReference type="AlphaFoldDB" id="A0A7G1KF83"/>
<dbReference type="SMART" id="SM00331">
    <property type="entry name" value="PP2C_SIG"/>
    <property type="match status" value="1"/>
</dbReference>
<dbReference type="SMART" id="SM00332">
    <property type="entry name" value="PP2Cc"/>
    <property type="match status" value="1"/>
</dbReference>
<accession>A0A7G1KF83</accession>
<dbReference type="InterPro" id="IPR036457">
    <property type="entry name" value="PPM-type-like_dom_sf"/>
</dbReference>
<proteinExistence type="predicted"/>
<feature type="domain" description="PPM-type phosphatase" evidence="1">
    <location>
        <begin position="20"/>
        <end position="270"/>
    </location>
</feature>
<dbReference type="RefSeq" id="WP_187686562.1">
    <property type="nucleotide sequence ID" value="NZ_AP023396.1"/>
</dbReference>
<evidence type="ECO:0000259" key="1">
    <source>
        <dbReference type="PROSITE" id="PS51746"/>
    </source>
</evidence>
<gene>
    <name evidence="2" type="ORF">NWFMUON74_07050</name>
</gene>
<dbReference type="CDD" id="cd00143">
    <property type="entry name" value="PP2Cc"/>
    <property type="match status" value="1"/>
</dbReference>
<evidence type="ECO:0000313" key="3">
    <source>
        <dbReference type="Proteomes" id="UP000516173"/>
    </source>
</evidence>
<keyword evidence="3" id="KW-1185">Reference proteome</keyword>
<dbReference type="PROSITE" id="PS51746">
    <property type="entry name" value="PPM_2"/>
    <property type="match status" value="1"/>
</dbReference>
<sequence>MRILTLAELDTDRGAAGLDAVQLVTDRGIVHARNEDAVAAAVLERPDGPVIVVAVSDGVSSSDDPQAASGAAVRSGVAACLAALTEDRTAEDALLRGLAAAFAAVRDLSVAEGHSPSCTYVAAVLRPGRDGEYAISVTNVGDSRAYWLAADDTGTPSRRLTSDDSFAQLLVTGGVEEESAMRDPRAHVLMRWLGADSEHVPADTPVHSLRVRGPGVLLLCSDGMWNYLPDAAGLAAVATAADPARAAQDLADYAVRSGGADNITVALAPVPARTTPRPG</sequence>
<dbReference type="KEGG" id="nwl:NWFMUON74_07050"/>